<dbReference type="Proteomes" id="UP001162001">
    <property type="component" value="Segment"/>
</dbReference>
<organism evidence="1 2">
    <name type="scientific">Fadolivirus FV1/VV64</name>
    <dbReference type="NCBI Taxonomy" id="3070911"/>
    <lineage>
        <taxon>Viruses</taxon>
        <taxon>Varidnaviria</taxon>
        <taxon>Bamfordvirae</taxon>
        <taxon>Nucleocytoviricota</taxon>
        <taxon>Megaviricetes</taxon>
        <taxon>Imitervirales</taxon>
        <taxon>Mimiviridae</taxon>
        <taxon>Klosneuvirinae</taxon>
        <taxon>Fadolivirus</taxon>
        <taxon>Fadolivirus algeromassiliense</taxon>
    </lineage>
</organism>
<keyword evidence="2" id="KW-1185">Reference proteome</keyword>
<name>A0A7D3V598_9VIRU</name>
<evidence type="ECO:0000313" key="1">
    <source>
        <dbReference type="EMBL" id="QKF93512.1"/>
    </source>
</evidence>
<accession>A0A7D3V598</accession>
<protein>
    <submittedName>
        <fullName evidence="1">Uncharacterized protein</fullName>
    </submittedName>
</protein>
<dbReference type="EMBL" id="MT418680">
    <property type="protein sequence ID" value="QKF93512.1"/>
    <property type="molecule type" value="Genomic_DNA"/>
</dbReference>
<gene>
    <name evidence="1" type="ORF">Fadolivirus_1_54</name>
</gene>
<sequence length="458" mass="53819">MTDIISIFNNINIIQKRIEVINNILDDINKQDLLKSMEIANAMEFIKKYKDFKQLLGPSSIVVYKINNKLLILLQDIHKDPDKECNETCSKNGCNWIHEFLEDLFIRSPVCIDFFNETTEFLQLSKGRLGQVDKSFLSKIIQKIKSYTDEQGLFKSIKHFADCLGPQKVGCQKYGKVRFHNIEFRRFENPIYNIFGFKNEGPFRYPIYYLYPKKFDIDKIKSKNNIKEIKIKKYPIYKKYLDTLPSYEHILKGLLDGDMKKVSEHLMRMNEMFKDTINQDILKAIQEDALKTISPYPKLAKQFSALPENIKQICKSYLLKEYNDWIKGLITTINQIKHIETKENIYKINKILSKINFYYGVIIFDAYTIGRMMKSIYLYKDSSIIITYAGKSHTKGYSILFNELEKEHAFKLNKITEIKSIVKDGACINLSQNQKEWNKVMNELESLFANPTNCSVRR</sequence>
<evidence type="ECO:0000313" key="2">
    <source>
        <dbReference type="Proteomes" id="UP001162001"/>
    </source>
</evidence>
<proteinExistence type="predicted"/>
<reference evidence="1 2" key="1">
    <citation type="submission" date="2020-04" db="EMBL/GenBank/DDBJ databases">
        <title>Advantages and limits of metagenomic assembly and binning of a giant virus.</title>
        <authorList>
            <person name="Schulz F."/>
            <person name="Andreani J."/>
            <person name="Francis R."/>
            <person name="Boudjemaa H."/>
            <person name="Bou Khalil J.Y."/>
            <person name="Lee J."/>
            <person name="La Scola B."/>
            <person name="Woyke T."/>
        </authorList>
    </citation>
    <scope>NUCLEOTIDE SEQUENCE [LARGE SCALE GENOMIC DNA]</scope>
    <source>
        <strain evidence="1 2">FV1/VV64</strain>
    </source>
</reference>